<feature type="compositionally biased region" description="Polar residues" evidence="1">
    <location>
        <begin position="433"/>
        <end position="442"/>
    </location>
</feature>
<feature type="compositionally biased region" description="Low complexity" evidence="1">
    <location>
        <begin position="139"/>
        <end position="151"/>
    </location>
</feature>
<dbReference type="STRING" id="4829.A0A163JTL6"/>
<keyword evidence="3" id="KW-1185">Reference proteome</keyword>
<feature type="region of interest" description="Disordered" evidence="1">
    <location>
        <begin position="341"/>
        <end position="368"/>
    </location>
</feature>
<dbReference type="EMBL" id="LT553433">
    <property type="protein sequence ID" value="SAM00885.1"/>
    <property type="molecule type" value="Genomic_DNA"/>
</dbReference>
<feature type="region of interest" description="Disordered" evidence="1">
    <location>
        <begin position="427"/>
        <end position="462"/>
    </location>
</feature>
<protein>
    <submittedName>
        <fullName evidence="2">Uncharacterized protein</fullName>
    </submittedName>
</protein>
<organism evidence="2">
    <name type="scientific">Absidia glauca</name>
    <name type="common">Pin mould</name>
    <dbReference type="NCBI Taxonomy" id="4829"/>
    <lineage>
        <taxon>Eukaryota</taxon>
        <taxon>Fungi</taxon>
        <taxon>Fungi incertae sedis</taxon>
        <taxon>Mucoromycota</taxon>
        <taxon>Mucoromycotina</taxon>
        <taxon>Mucoromycetes</taxon>
        <taxon>Mucorales</taxon>
        <taxon>Cunninghamellaceae</taxon>
        <taxon>Absidia</taxon>
    </lineage>
</organism>
<feature type="compositionally biased region" description="Basic and acidic residues" evidence="1">
    <location>
        <begin position="77"/>
        <end position="89"/>
    </location>
</feature>
<evidence type="ECO:0000313" key="2">
    <source>
        <dbReference type="EMBL" id="SAM00885.1"/>
    </source>
</evidence>
<dbReference type="Proteomes" id="UP000078561">
    <property type="component" value="Unassembled WGS sequence"/>
</dbReference>
<dbReference type="AlphaFoldDB" id="A0A163JTL6"/>
<feature type="compositionally biased region" description="Low complexity" evidence="1">
    <location>
        <begin position="181"/>
        <end position="215"/>
    </location>
</feature>
<sequence>MNSNHQNIMERRARHQQQHHQQQQQKRPSQLSSSSLPTIPVSPPLSPLDDSRQRTALGSDNGEEPSGKTTTLTTGAADRRRNTWAESAKRKLTARSATAEGPTTTDPFAGMKTCINYQQEIERLKTLVPKVEIKKRPLSSSSSSSVSSVSSLRPNSTASPGSAAGAVQETIATSPTLNVISTTPPSSSSSQVSSTSASSSTASLSSHDSASSISSPTLTAVINKPSDGDVIDNSLSTVAAATTTISLNDESSPSSHITHNDPSQQPSSSVITDEEKARFLEFMRTWTGGLNGWNGQPIAQQKPWLWDHQQQSRRSQLPTRSEPITPIQETHPDFWYQQHQQLHHHKPPHPHTQMDLANDLYQPSPPPLPPALPSYQQQPLYFASMHPQRQQQSFLHQQLPHSHNYTYQLHQQQRQRQQQLVSPSAMEWHGNLGTPSSSTQIGTIGDRHRSSRHPGPFGVSVM</sequence>
<reference evidence="2" key="1">
    <citation type="submission" date="2016-04" db="EMBL/GenBank/DDBJ databases">
        <authorList>
            <person name="Evans L.H."/>
            <person name="Alamgir A."/>
            <person name="Owens N."/>
            <person name="Weber N.D."/>
            <person name="Virtaneva K."/>
            <person name="Barbian K."/>
            <person name="Babar A."/>
            <person name="Rosenke K."/>
        </authorList>
    </citation>
    <scope>NUCLEOTIDE SEQUENCE [LARGE SCALE GENOMIC DNA]</scope>
    <source>
        <strain evidence="2">CBS 101.48</strain>
    </source>
</reference>
<feature type="compositionally biased region" description="Polar residues" evidence="1">
    <location>
        <begin position="170"/>
        <end position="180"/>
    </location>
</feature>
<dbReference type="OMA" id="HITHNDP"/>
<name>A0A163JTL6_ABSGL</name>
<evidence type="ECO:0000256" key="1">
    <source>
        <dbReference type="SAM" id="MobiDB-lite"/>
    </source>
</evidence>
<gene>
    <name evidence="2" type="primary">ABSGL_06611.1 scaffold 8461</name>
</gene>
<accession>A0A163JTL6</accession>
<feature type="compositionally biased region" description="Polar residues" evidence="1">
    <location>
        <begin position="26"/>
        <end position="37"/>
    </location>
</feature>
<feature type="region of interest" description="Disordered" evidence="1">
    <location>
        <begin position="305"/>
        <end position="326"/>
    </location>
</feature>
<dbReference type="OrthoDB" id="2274429at2759"/>
<proteinExistence type="predicted"/>
<dbReference type="InParanoid" id="A0A163JTL6"/>
<evidence type="ECO:0000313" key="3">
    <source>
        <dbReference type="Proteomes" id="UP000078561"/>
    </source>
</evidence>
<feature type="compositionally biased region" description="Polar residues" evidence="1">
    <location>
        <begin position="308"/>
        <end position="319"/>
    </location>
</feature>
<feature type="region of interest" description="Disordered" evidence="1">
    <location>
        <begin position="247"/>
        <end position="271"/>
    </location>
</feature>
<feature type="region of interest" description="Disordered" evidence="1">
    <location>
        <begin position="1"/>
        <end position="110"/>
    </location>
</feature>
<feature type="region of interest" description="Disordered" evidence="1">
    <location>
        <begin position="135"/>
        <end position="215"/>
    </location>
</feature>